<dbReference type="InterPro" id="IPR006566">
    <property type="entry name" value="FBD"/>
</dbReference>
<dbReference type="Proteomes" id="UP000467841">
    <property type="component" value="Unassembled WGS sequence"/>
</dbReference>
<organism evidence="2 3">
    <name type="scientific">Microthlaspi erraticum</name>
    <dbReference type="NCBI Taxonomy" id="1685480"/>
    <lineage>
        <taxon>Eukaryota</taxon>
        <taxon>Viridiplantae</taxon>
        <taxon>Streptophyta</taxon>
        <taxon>Embryophyta</taxon>
        <taxon>Tracheophyta</taxon>
        <taxon>Spermatophyta</taxon>
        <taxon>Magnoliopsida</taxon>
        <taxon>eudicotyledons</taxon>
        <taxon>Gunneridae</taxon>
        <taxon>Pentapetalae</taxon>
        <taxon>rosids</taxon>
        <taxon>malvids</taxon>
        <taxon>Brassicales</taxon>
        <taxon>Brassicaceae</taxon>
        <taxon>Coluteocarpeae</taxon>
        <taxon>Microthlaspi</taxon>
    </lineage>
</organism>
<dbReference type="InterPro" id="IPR036047">
    <property type="entry name" value="F-box-like_dom_sf"/>
</dbReference>
<evidence type="ECO:0000313" key="3">
    <source>
        <dbReference type="Proteomes" id="UP000467841"/>
    </source>
</evidence>
<dbReference type="PROSITE" id="PS50181">
    <property type="entry name" value="FBOX"/>
    <property type="match status" value="1"/>
</dbReference>
<dbReference type="InterPro" id="IPR055411">
    <property type="entry name" value="LRR_FXL15/At3g58940/PEG3-like"/>
</dbReference>
<reference evidence="2" key="1">
    <citation type="submission" date="2020-01" db="EMBL/GenBank/DDBJ databases">
        <authorList>
            <person name="Mishra B."/>
        </authorList>
    </citation>
    <scope>NUCLEOTIDE SEQUENCE [LARGE SCALE GENOMIC DNA]</scope>
</reference>
<evidence type="ECO:0000313" key="2">
    <source>
        <dbReference type="EMBL" id="CAA7032901.1"/>
    </source>
</evidence>
<dbReference type="EMBL" id="CACVBM020001129">
    <property type="protein sequence ID" value="CAA7032901.1"/>
    <property type="molecule type" value="Genomic_DNA"/>
</dbReference>
<gene>
    <name evidence="2" type="ORF">MERR_LOCUS20136</name>
</gene>
<keyword evidence="3" id="KW-1185">Reference proteome</keyword>
<dbReference type="InterPro" id="IPR053781">
    <property type="entry name" value="F-box_AtFBL13-like"/>
</dbReference>
<feature type="domain" description="F-box" evidence="1">
    <location>
        <begin position="1"/>
        <end position="49"/>
    </location>
</feature>
<accession>A0A6D2J6I7</accession>
<dbReference type="SMART" id="SM00256">
    <property type="entry name" value="FBOX"/>
    <property type="match status" value="1"/>
</dbReference>
<dbReference type="Pfam" id="PF00646">
    <property type="entry name" value="F-box"/>
    <property type="match status" value="1"/>
</dbReference>
<dbReference type="SUPFAM" id="SSF81383">
    <property type="entry name" value="F-box domain"/>
    <property type="match status" value="1"/>
</dbReference>
<protein>
    <recommendedName>
        <fullName evidence="1">F-box domain-containing protein</fullName>
    </recommendedName>
</protein>
<evidence type="ECO:0000259" key="1">
    <source>
        <dbReference type="PROSITE" id="PS50181"/>
    </source>
</evidence>
<dbReference type="Pfam" id="PF24758">
    <property type="entry name" value="LRR_At5g56370"/>
    <property type="match status" value="1"/>
</dbReference>
<dbReference type="SMART" id="SM00579">
    <property type="entry name" value="FBD"/>
    <property type="match status" value="1"/>
</dbReference>
<dbReference type="CDD" id="cd22160">
    <property type="entry name" value="F-box_AtFBL13-like"/>
    <property type="match status" value="1"/>
</dbReference>
<dbReference type="SUPFAM" id="SSF52047">
    <property type="entry name" value="RNI-like"/>
    <property type="match status" value="1"/>
</dbReference>
<dbReference type="InterPro" id="IPR055294">
    <property type="entry name" value="FBL60-like"/>
</dbReference>
<dbReference type="PANTHER" id="PTHR31293">
    <property type="entry name" value="RNI-LIKE SUPERFAMILY PROTEIN"/>
    <property type="match status" value="1"/>
</dbReference>
<sequence>MDRISKLPDEIGCHIFSFLTTREAASTSVLSKRWRNIFTFTPNLCFENKDFASPSEEITRSFSDFVDRVLAASGESPIKKITLKCLTSGDPAHLNRCMRKFLTHGVTDLDLEVIRGLDYPNMLIEVFACKTIVTLKLGRCFVIENFPENMFLPVLKTLFLDKIMFNMPQPCAFETLFSACPVLELVMLNVESSYQPSDGKPCSTVSCPTLQRLTVNSLDFGLILYRSRFLDRQSFAFDTANLAYLEYSDVVPIAFPVVNLDSLVEAKLGLNSLEVCDDRNSTVLIKGLGNVEVLDLTTFETLETIYYFREAIVVLKNLLQLSITTKAHECWRSLPFLLNKSPNLHTLIIKGPLHAFKYGSVCECFSGYSCFSCPVKVLKITDYGGISGELRQLHHILEKLPCLELVTVCARATNVTEGWILNSDLQRLSKALKCKIEVNFIGI</sequence>
<dbReference type="AlphaFoldDB" id="A0A6D2J6I7"/>
<dbReference type="InterPro" id="IPR001810">
    <property type="entry name" value="F-box_dom"/>
</dbReference>
<dbReference type="PANTHER" id="PTHR31293:SF12">
    <property type="entry name" value="RNI-LIKE SUPERFAMILY PROTEIN"/>
    <property type="match status" value="1"/>
</dbReference>
<name>A0A6D2J6I7_9BRAS</name>
<dbReference type="OrthoDB" id="1419893at2759"/>
<proteinExistence type="predicted"/>
<dbReference type="Gene3D" id="1.20.1280.50">
    <property type="match status" value="1"/>
</dbReference>
<comment type="caution">
    <text evidence="2">The sequence shown here is derived from an EMBL/GenBank/DDBJ whole genome shotgun (WGS) entry which is preliminary data.</text>
</comment>